<dbReference type="AlphaFoldDB" id="A0A8H7SG47"/>
<reference evidence="1 2" key="1">
    <citation type="submission" date="2020-12" db="EMBL/GenBank/DDBJ databases">
        <title>Metabolic potential, ecology and presence of endohyphal bacteria is reflected in genomic diversity of Mucoromycotina.</title>
        <authorList>
            <person name="Muszewska A."/>
            <person name="Okrasinska A."/>
            <person name="Steczkiewicz K."/>
            <person name="Drgas O."/>
            <person name="Orlowska M."/>
            <person name="Perlinska-Lenart U."/>
            <person name="Aleksandrzak-Piekarczyk T."/>
            <person name="Szatraj K."/>
            <person name="Zielenkiewicz U."/>
            <person name="Pilsyk S."/>
            <person name="Malc E."/>
            <person name="Mieczkowski P."/>
            <person name="Kruszewska J.S."/>
            <person name="Biernat P."/>
            <person name="Pawlowska J."/>
        </authorList>
    </citation>
    <scope>NUCLEOTIDE SEQUENCE [LARGE SCALE GENOMIC DNA]</scope>
    <source>
        <strain evidence="1 2">CBS 142.35</strain>
    </source>
</reference>
<keyword evidence="2" id="KW-1185">Reference proteome</keyword>
<evidence type="ECO:0000313" key="1">
    <source>
        <dbReference type="EMBL" id="KAG2227473.1"/>
    </source>
</evidence>
<name>A0A8H7SG47_9FUNG</name>
<organism evidence="1 2">
    <name type="scientific">Circinella minor</name>
    <dbReference type="NCBI Taxonomy" id="1195481"/>
    <lineage>
        <taxon>Eukaryota</taxon>
        <taxon>Fungi</taxon>
        <taxon>Fungi incertae sedis</taxon>
        <taxon>Mucoromycota</taxon>
        <taxon>Mucoromycotina</taxon>
        <taxon>Mucoromycetes</taxon>
        <taxon>Mucorales</taxon>
        <taxon>Lichtheimiaceae</taxon>
        <taxon>Circinella</taxon>
    </lineage>
</organism>
<accession>A0A8H7SG47</accession>
<gene>
    <name evidence="1" type="ORF">INT45_007498</name>
</gene>
<sequence length="226" mass="25201">MVSTPEIYSQQQQILTVYPSPFSALVSPLQQETRVGITQPPILLLPNIHSRTMSSRPITFEQSSLLPLYSSSVGKVINFIPHEPITPQASPVLSMAQGNNLMTCSISPNDVANIQNIASSTNFFAKKESDTAGLIDLSTSNRMTVPGVECGSATEQKGKNKVKLPMIDDDRQQNVLNICERFEALEALKKRKHYHVYEGEDKLRLENNNDKNNNISKKFKTVKKKL</sequence>
<evidence type="ECO:0000313" key="2">
    <source>
        <dbReference type="Proteomes" id="UP000646827"/>
    </source>
</evidence>
<dbReference type="EMBL" id="JAEPRB010000007">
    <property type="protein sequence ID" value="KAG2227473.1"/>
    <property type="molecule type" value="Genomic_DNA"/>
</dbReference>
<comment type="caution">
    <text evidence="1">The sequence shown here is derived from an EMBL/GenBank/DDBJ whole genome shotgun (WGS) entry which is preliminary data.</text>
</comment>
<proteinExistence type="predicted"/>
<dbReference type="Proteomes" id="UP000646827">
    <property type="component" value="Unassembled WGS sequence"/>
</dbReference>
<dbReference type="OrthoDB" id="10422463at2759"/>
<protein>
    <submittedName>
        <fullName evidence="1">Uncharacterized protein</fullName>
    </submittedName>
</protein>